<dbReference type="Proteomes" id="UP000183639">
    <property type="component" value="Unassembled WGS sequence"/>
</dbReference>
<reference evidence="4 5" key="1">
    <citation type="submission" date="2016-10" db="EMBL/GenBank/DDBJ databases">
        <authorList>
            <person name="de Groot N.N."/>
        </authorList>
    </citation>
    <scope>NUCLEOTIDE SEQUENCE [LARGE SCALE GENOMIC DNA]</scope>
    <source>
        <strain evidence="4 5">Z108</strain>
    </source>
</reference>
<feature type="transmembrane region" description="Helical" evidence="2">
    <location>
        <begin position="94"/>
        <end position="119"/>
    </location>
</feature>
<evidence type="ECO:0000313" key="5">
    <source>
        <dbReference type="Proteomes" id="UP000183639"/>
    </source>
</evidence>
<dbReference type="InterPro" id="IPR050882">
    <property type="entry name" value="Prepilin_peptidase/N-MTase"/>
</dbReference>
<organism evidence="4 5">
    <name type="scientific">Selenomonas ruminantium</name>
    <dbReference type="NCBI Taxonomy" id="971"/>
    <lineage>
        <taxon>Bacteria</taxon>
        <taxon>Bacillati</taxon>
        <taxon>Bacillota</taxon>
        <taxon>Negativicutes</taxon>
        <taxon>Selenomonadales</taxon>
        <taxon>Selenomonadaceae</taxon>
        <taxon>Selenomonas</taxon>
    </lineage>
</organism>
<protein>
    <submittedName>
        <fullName evidence="4">Type 4 prepilin peptidase 1 Aspartic peptidase. MEROPS family A24A</fullName>
    </submittedName>
</protein>
<evidence type="ECO:0000259" key="3">
    <source>
        <dbReference type="Pfam" id="PF01478"/>
    </source>
</evidence>
<evidence type="ECO:0000256" key="1">
    <source>
        <dbReference type="ARBA" id="ARBA00005801"/>
    </source>
</evidence>
<gene>
    <name evidence="4" type="ORF">SAMN04487861_14114</name>
</gene>
<accession>A0A1I3I9W5</accession>
<keyword evidence="2" id="KW-0472">Membrane</keyword>
<dbReference type="GO" id="GO:0004190">
    <property type="term" value="F:aspartic-type endopeptidase activity"/>
    <property type="evidence" value="ECO:0007669"/>
    <property type="project" value="InterPro"/>
</dbReference>
<dbReference type="GO" id="GO:0006465">
    <property type="term" value="P:signal peptide processing"/>
    <property type="evidence" value="ECO:0007669"/>
    <property type="project" value="TreeGrafter"/>
</dbReference>
<keyword evidence="2" id="KW-1133">Transmembrane helix</keyword>
<dbReference type="AlphaFoldDB" id="A0A1I3I9W5"/>
<dbReference type="Gene3D" id="1.20.120.1220">
    <property type="match status" value="1"/>
</dbReference>
<dbReference type="RefSeq" id="WP_075445830.1">
    <property type="nucleotide sequence ID" value="NZ_FOQK01000041.1"/>
</dbReference>
<dbReference type="Pfam" id="PF01478">
    <property type="entry name" value="Peptidase_A24"/>
    <property type="match status" value="1"/>
</dbReference>
<dbReference type="InterPro" id="IPR000045">
    <property type="entry name" value="Prepilin_IV_endopep_pep"/>
</dbReference>
<dbReference type="OrthoDB" id="9789291at2"/>
<dbReference type="EMBL" id="FOQK01000041">
    <property type="protein sequence ID" value="SFI44731.1"/>
    <property type="molecule type" value="Genomic_DNA"/>
</dbReference>
<keyword evidence="2" id="KW-0812">Transmembrane</keyword>
<feature type="transmembrane region" description="Helical" evidence="2">
    <location>
        <begin position="131"/>
        <end position="153"/>
    </location>
</feature>
<name>A0A1I3I9W5_SELRU</name>
<dbReference type="PANTHER" id="PTHR30487">
    <property type="entry name" value="TYPE 4 PREPILIN-LIKE PROTEINS LEADER PEPTIDE-PROCESSING ENZYME"/>
    <property type="match status" value="1"/>
</dbReference>
<feature type="domain" description="Prepilin type IV endopeptidase peptidase" evidence="3">
    <location>
        <begin position="13"/>
        <end position="114"/>
    </location>
</feature>
<dbReference type="GO" id="GO:0005886">
    <property type="term" value="C:plasma membrane"/>
    <property type="evidence" value="ECO:0007669"/>
    <property type="project" value="TreeGrafter"/>
</dbReference>
<proteinExistence type="inferred from homology"/>
<evidence type="ECO:0000256" key="2">
    <source>
        <dbReference type="SAM" id="Phobius"/>
    </source>
</evidence>
<dbReference type="PANTHER" id="PTHR30487:SF0">
    <property type="entry name" value="PREPILIN LEADER PEPTIDASE_N-METHYLTRANSFERASE-RELATED"/>
    <property type="match status" value="1"/>
</dbReference>
<sequence length="157" mass="16638">MMGAVLVPLGGVVFGVCLAGLAYADIRWGLLPDRLVALLAATAVIPWLGGQGSGMEALGGSGCGACLLWLLRWLSRGGLGWGDVKLAGAAGLWLGWQSMLVALGMAFLTGGLWACVLVWQGRQGWSDTLPFGPFLAGGFLFAYEVGAECWQWYWSLW</sequence>
<evidence type="ECO:0000313" key="4">
    <source>
        <dbReference type="EMBL" id="SFI44731.1"/>
    </source>
</evidence>
<comment type="similarity">
    <text evidence="1">Belongs to the peptidase A24 family.</text>
</comment>